<evidence type="ECO:0000313" key="7">
    <source>
        <dbReference type="Proteomes" id="UP000294003"/>
    </source>
</evidence>
<feature type="compositionally biased region" description="Basic and acidic residues" evidence="4">
    <location>
        <begin position="28"/>
        <end position="38"/>
    </location>
</feature>
<dbReference type="Pfam" id="PF02892">
    <property type="entry name" value="zf-BED"/>
    <property type="match status" value="1"/>
</dbReference>
<feature type="region of interest" description="Disordered" evidence="4">
    <location>
        <begin position="53"/>
        <end position="93"/>
    </location>
</feature>
<keyword evidence="2" id="KW-0863">Zinc-finger</keyword>
<dbReference type="EMBL" id="QJNS01000138">
    <property type="protein sequence ID" value="RYO85370.1"/>
    <property type="molecule type" value="Genomic_DNA"/>
</dbReference>
<feature type="region of interest" description="Disordered" evidence="4">
    <location>
        <begin position="123"/>
        <end position="184"/>
    </location>
</feature>
<feature type="compositionally biased region" description="Acidic residues" evidence="4">
    <location>
        <begin position="127"/>
        <end position="141"/>
    </location>
</feature>
<name>A0ABY0H9V0_9PEZI</name>
<dbReference type="InterPro" id="IPR003656">
    <property type="entry name" value="Znf_BED"/>
</dbReference>
<sequence length="184" mass="19818">MAPKRTQPKKTQPKKTQPKKTQPKKARKEHDGYYTNDGKRWYCNICKKTISAKGSGIPTHMNKRHNPKSAFAKKSANGPQVQCSKPGCTYKATNFNNYQHHHRSRHGHRGSSKGLHDEFLRAQTEQENSDEGSSDEEDGGEVDGGGHDHAPGPDHGPNDDGEAGAGAPAGIASDVGGQVAITAA</sequence>
<keyword evidence="7" id="KW-1185">Reference proteome</keyword>
<keyword evidence="1" id="KW-0479">Metal-binding</keyword>
<keyword evidence="3" id="KW-0862">Zinc</keyword>
<evidence type="ECO:0000256" key="1">
    <source>
        <dbReference type="ARBA" id="ARBA00022723"/>
    </source>
</evidence>
<protein>
    <recommendedName>
        <fullName evidence="5">BED-type domain-containing protein</fullName>
    </recommendedName>
</protein>
<feature type="compositionally biased region" description="Basic and acidic residues" evidence="4">
    <location>
        <begin position="144"/>
        <end position="158"/>
    </location>
</feature>
<accession>A0ABY0H9V0</accession>
<organism evidence="6 7">
    <name type="scientific">Monosporascus cannonballus</name>
    <dbReference type="NCBI Taxonomy" id="155416"/>
    <lineage>
        <taxon>Eukaryota</taxon>
        <taxon>Fungi</taxon>
        <taxon>Dikarya</taxon>
        <taxon>Ascomycota</taxon>
        <taxon>Pezizomycotina</taxon>
        <taxon>Sordariomycetes</taxon>
        <taxon>Xylariomycetidae</taxon>
        <taxon>Xylariales</taxon>
        <taxon>Xylariales incertae sedis</taxon>
        <taxon>Monosporascus</taxon>
    </lineage>
</organism>
<feature type="domain" description="BED-type" evidence="5">
    <location>
        <begin position="37"/>
        <end position="66"/>
    </location>
</feature>
<feature type="compositionally biased region" description="Basic residues" evidence="4">
    <location>
        <begin position="1"/>
        <end position="27"/>
    </location>
</feature>
<evidence type="ECO:0000256" key="2">
    <source>
        <dbReference type="ARBA" id="ARBA00022771"/>
    </source>
</evidence>
<comment type="caution">
    <text evidence="6">The sequence shown here is derived from an EMBL/GenBank/DDBJ whole genome shotgun (WGS) entry which is preliminary data.</text>
</comment>
<evidence type="ECO:0000256" key="3">
    <source>
        <dbReference type="ARBA" id="ARBA00022833"/>
    </source>
</evidence>
<gene>
    <name evidence="6" type="ORF">DL762_005208</name>
</gene>
<dbReference type="Proteomes" id="UP000294003">
    <property type="component" value="Unassembled WGS sequence"/>
</dbReference>
<proteinExistence type="predicted"/>
<evidence type="ECO:0000313" key="6">
    <source>
        <dbReference type="EMBL" id="RYO85370.1"/>
    </source>
</evidence>
<evidence type="ECO:0000256" key="4">
    <source>
        <dbReference type="SAM" id="MobiDB-lite"/>
    </source>
</evidence>
<feature type="region of interest" description="Disordered" evidence="4">
    <location>
        <begin position="1"/>
        <end position="38"/>
    </location>
</feature>
<evidence type="ECO:0000259" key="5">
    <source>
        <dbReference type="Pfam" id="PF02892"/>
    </source>
</evidence>
<reference evidence="6 7" key="1">
    <citation type="submission" date="2018-06" db="EMBL/GenBank/DDBJ databases">
        <title>Complete Genomes of Monosporascus.</title>
        <authorList>
            <person name="Robinson A.J."/>
            <person name="Natvig D.O."/>
        </authorList>
    </citation>
    <scope>NUCLEOTIDE SEQUENCE [LARGE SCALE GENOMIC DNA]</scope>
    <source>
        <strain evidence="6 7">CBS 609.92</strain>
    </source>
</reference>